<gene>
    <name evidence="2" type="ORF">FOZ60_009178</name>
</gene>
<organism evidence="2 3">
    <name type="scientific">Perkinsus olseni</name>
    <name type="common">Perkinsus atlanticus</name>
    <dbReference type="NCBI Taxonomy" id="32597"/>
    <lineage>
        <taxon>Eukaryota</taxon>
        <taxon>Sar</taxon>
        <taxon>Alveolata</taxon>
        <taxon>Perkinsozoa</taxon>
        <taxon>Perkinsea</taxon>
        <taxon>Perkinsida</taxon>
        <taxon>Perkinsidae</taxon>
        <taxon>Perkinsus</taxon>
    </lineage>
</organism>
<dbReference type="GO" id="GO:0005634">
    <property type="term" value="C:nucleus"/>
    <property type="evidence" value="ECO:0007669"/>
    <property type="project" value="TreeGrafter"/>
</dbReference>
<dbReference type="InterPro" id="IPR055304">
    <property type="entry name" value="CHCHD2/10-like"/>
</dbReference>
<name>A0A7J6PCZ8_PEROL</name>
<evidence type="ECO:0000313" key="3">
    <source>
        <dbReference type="Proteomes" id="UP000541610"/>
    </source>
</evidence>
<evidence type="ECO:0000256" key="1">
    <source>
        <dbReference type="SAM" id="MobiDB-lite"/>
    </source>
</evidence>
<evidence type="ECO:0000313" key="2">
    <source>
        <dbReference type="EMBL" id="KAF4694063.1"/>
    </source>
</evidence>
<proteinExistence type="predicted"/>
<dbReference type="GO" id="GO:0007005">
    <property type="term" value="P:mitochondrion organization"/>
    <property type="evidence" value="ECO:0007669"/>
    <property type="project" value="InterPro"/>
</dbReference>
<comment type="caution">
    <text evidence="2">The sequence shown here is derived from an EMBL/GenBank/DDBJ whole genome shotgun (WGS) entry which is preliminary data.</text>
</comment>
<accession>A0A7J6PCZ8</accession>
<dbReference type="PANTHER" id="PTHR13523">
    <property type="entry name" value="COILED-COIL-HELIX-COILED-COIL-HELIX DOMAIN CONTAINING 2/NUR77"/>
    <property type="match status" value="1"/>
</dbReference>
<dbReference type="GO" id="GO:0005739">
    <property type="term" value="C:mitochondrion"/>
    <property type="evidence" value="ECO:0007669"/>
    <property type="project" value="TreeGrafter"/>
</dbReference>
<protein>
    <submittedName>
        <fullName evidence="2">Uncharacterized protein</fullName>
    </submittedName>
</protein>
<dbReference type="OrthoDB" id="10263506at2759"/>
<sequence length="464" mass="48862">MSLVSASVAAASQGAAGAIVGALIASVTDPVTNRVLVERCSLKQALAEVDVEKSLKYFQTTLPTNFIKFPLFEVLNEIIRRVDIPKELRGVITGIIFTTATLPITNYRFNKSMNREVTLADPALWTAYLPTVVRDVIYANSRNTIAAFMARTFPQASDSTIGKCYKYSSNRTAELLRPHLHHVRHGGFGVRYFRSWQRVARVFSPEARQEEEPEEFFQLERFLRSTIVGACVMGTSLGVATVVGPPVQQLLPKLKDPKRTYYGSSCCLAPDGISGHRIANEEAGSTAANISPAAAGPTTGARRASASGPSHGRKSSQTPTQQQPTPPSSPTSTAPSTPAAPARAPSAPASAPQPTPTPAPAAASPPPAAPSGGGGMMSGLAGSLMGGMASGVGMSIANRAVDAIFGPRQTEVVHKHEGAPAAPAAAADPCKNQQDNLNQCLSSKDSFECQSLVDQLKQCKAQAA</sequence>
<feature type="compositionally biased region" description="Low complexity" evidence="1">
    <location>
        <begin position="330"/>
        <end position="350"/>
    </location>
</feature>
<dbReference type="EMBL" id="JABANP010000037">
    <property type="protein sequence ID" value="KAF4694063.1"/>
    <property type="molecule type" value="Genomic_DNA"/>
</dbReference>
<dbReference type="AlphaFoldDB" id="A0A7J6PCZ8"/>
<dbReference type="PROSITE" id="PS51808">
    <property type="entry name" value="CHCH"/>
    <property type="match status" value="1"/>
</dbReference>
<feature type="region of interest" description="Disordered" evidence="1">
    <location>
        <begin position="289"/>
        <end position="375"/>
    </location>
</feature>
<feature type="compositionally biased region" description="Pro residues" evidence="1">
    <location>
        <begin position="351"/>
        <end position="369"/>
    </location>
</feature>
<reference evidence="2 3" key="1">
    <citation type="submission" date="2020-04" db="EMBL/GenBank/DDBJ databases">
        <title>Perkinsus olseni comparative genomics.</title>
        <authorList>
            <person name="Bogema D.R."/>
        </authorList>
    </citation>
    <scope>NUCLEOTIDE SEQUENCE [LARGE SCALE GENOMIC DNA]</scope>
    <source>
        <strain evidence="2">00978-12</strain>
    </source>
</reference>
<feature type="compositionally biased region" description="Low complexity" evidence="1">
    <location>
        <begin position="291"/>
        <end position="306"/>
    </location>
</feature>
<dbReference type="PANTHER" id="PTHR13523:SF2">
    <property type="entry name" value="COILED-COIL-HELIX-COILED-COIL-HELIX DOMAIN CONTAINING 2, ISOFORM A-RELATED"/>
    <property type="match status" value="1"/>
</dbReference>
<dbReference type="Proteomes" id="UP000541610">
    <property type="component" value="Unassembled WGS sequence"/>
</dbReference>